<feature type="region of interest" description="Disordered" evidence="7">
    <location>
        <begin position="1"/>
        <end position="140"/>
    </location>
</feature>
<dbReference type="SMART" id="SM00066">
    <property type="entry name" value="GAL4"/>
    <property type="match status" value="1"/>
</dbReference>
<evidence type="ECO:0000259" key="8">
    <source>
        <dbReference type="PROSITE" id="PS50048"/>
    </source>
</evidence>
<dbReference type="STRING" id="671987.R0K0M7"/>
<dbReference type="Gene3D" id="4.10.240.10">
    <property type="entry name" value="Zn(2)-C6 fungal-type DNA-binding domain"/>
    <property type="match status" value="1"/>
</dbReference>
<dbReference type="PANTHER" id="PTHR47659">
    <property type="entry name" value="ZN(II)2CYS6 TRANSCRIPTION FACTOR (EUROFUNG)-RELATED"/>
    <property type="match status" value="1"/>
</dbReference>
<evidence type="ECO:0000256" key="2">
    <source>
        <dbReference type="ARBA" id="ARBA00022833"/>
    </source>
</evidence>
<keyword evidence="10" id="KW-1185">Reference proteome</keyword>
<feature type="region of interest" description="Disordered" evidence="7">
    <location>
        <begin position="214"/>
        <end position="282"/>
    </location>
</feature>
<dbReference type="RefSeq" id="XP_008030349.1">
    <property type="nucleotide sequence ID" value="XM_008032158.1"/>
</dbReference>
<evidence type="ECO:0000256" key="7">
    <source>
        <dbReference type="SAM" id="MobiDB-lite"/>
    </source>
</evidence>
<accession>R0K0M7</accession>
<keyword evidence="1" id="KW-0479">Metal-binding</keyword>
<dbReference type="eggNOG" id="ENOG502S5NV">
    <property type="taxonomic scope" value="Eukaryota"/>
</dbReference>
<evidence type="ECO:0000256" key="3">
    <source>
        <dbReference type="ARBA" id="ARBA00023015"/>
    </source>
</evidence>
<keyword evidence="2" id="KW-0862">Zinc</keyword>
<protein>
    <recommendedName>
        <fullName evidence="8">Zn(2)-C6 fungal-type domain-containing protein</fullName>
    </recommendedName>
</protein>
<keyword evidence="4" id="KW-0238">DNA-binding</keyword>
<dbReference type="CDD" id="cd00067">
    <property type="entry name" value="GAL4"/>
    <property type="match status" value="1"/>
</dbReference>
<evidence type="ECO:0000313" key="10">
    <source>
        <dbReference type="Proteomes" id="UP000016935"/>
    </source>
</evidence>
<feature type="compositionally biased region" description="Low complexity" evidence="7">
    <location>
        <begin position="504"/>
        <end position="514"/>
    </location>
</feature>
<evidence type="ECO:0000256" key="6">
    <source>
        <dbReference type="ARBA" id="ARBA00023242"/>
    </source>
</evidence>
<dbReference type="GO" id="GO:0003677">
    <property type="term" value="F:DNA binding"/>
    <property type="evidence" value="ECO:0007669"/>
    <property type="project" value="UniProtKB-KW"/>
</dbReference>
<evidence type="ECO:0000256" key="1">
    <source>
        <dbReference type="ARBA" id="ARBA00022723"/>
    </source>
</evidence>
<dbReference type="PANTHER" id="PTHR47659:SF4">
    <property type="entry name" value="ZN(II)2CYS6 TRANSCRIPTION FACTOR (EUROFUNG)"/>
    <property type="match status" value="1"/>
</dbReference>
<feature type="compositionally biased region" description="Polar residues" evidence="7">
    <location>
        <begin position="62"/>
        <end position="83"/>
    </location>
</feature>
<dbReference type="InterPro" id="IPR050335">
    <property type="entry name" value="ERT1_acuK_gluconeogen_tf"/>
</dbReference>
<dbReference type="Proteomes" id="UP000016935">
    <property type="component" value="Unassembled WGS sequence"/>
</dbReference>
<dbReference type="GeneID" id="19397678"/>
<dbReference type="PROSITE" id="PS50048">
    <property type="entry name" value="ZN2_CY6_FUNGAL_2"/>
    <property type="match status" value="1"/>
</dbReference>
<evidence type="ECO:0000313" key="9">
    <source>
        <dbReference type="EMBL" id="EOA82002.1"/>
    </source>
</evidence>
<dbReference type="HOGENOM" id="CLU_018499_0_0_1"/>
<dbReference type="AlphaFoldDB" id="R0K0M7"/>
<keyword evidence="5" id="KW-0804">Transcription</keyword>
<dbReference type="SUPFAM" id="SSF57701">
    <property type="entry name" value="Zn2/Cys6 DNA-binding domain"/>
    <property type="match status" value="1"/>
</dbReference>
<organism evidence="9 10">
    <name type="scientific">Exserohilum turcicum (strain 28A)</name>
    <name type="common">Northern leaf blight fungus</name>
    <name type="synonym">Setosphaeria turcica</name>
    <dbReference type="NCBI Taxonomy" id="671987"/>
    <lineage>
        <taxon>Eukaryota</taxon>
        <taxon>Fungi</taxon>
        <taxon>Dikarya</taxon>
        <taxon>Ascomycota</taxon>
        <taxon>Pezizomycotina</taxon>
        <taxon>Dothideomycetes</taxon>
        <taxon>Pleosporomycetidae</taxon>
        <taxon>Pleosporales</taxon>
        <taxon>Pleosporineae</taxon>
        <taxon>Pleosporaceae</taxon>
        <taxon>Exserohilum</taxon>
    </lineage>
</organism>
<dbReference type="GO" id="GO:0000981">
    <property type="term" value="F:DNA-binding transcription factor activity, RNA polymerase II-specific"/>
    <property type="evidence" value="ECO:0007669"/>
    <property type="project" value="InterPro"/>
</dbReference>
<gene>
    <name evidence="9" type="ORF">SETTUDRAFT_156877</name>
</gene>
<keyword evidence="3" id="KW-0805">Transcription regulation</keyword>
<feature type="region of interest" description="Disordered" evidence="7">
    <location>
        <begin position="551"/>
        <end position="662"/>
    </location>
</feature>
<dbReference type="EMBL" id="KB908855">
    <property type="protein sequence ID" value="EOA82002.1"/>
    <property type="molecule type" value="Genomic_DNA"/>
</dbReference>
<proteinExistence type="predicted"/>
<dbReference type="OrthoDB" id="5575144at2759"/>
<evidence type="ECO:0000256" key="4">
    <source>
        <dbReference type="ARBA" id="ARBA00023125"/>
    </source>
</evidence>
<feature type="region of interest" description="Disordered" evidence="7">
    <location>
        <begin position="472"/>
        <end position="514"/>
    </location>
</feature>
<reference evidence="9 10" key="2">
    <citation type="journal article" date="2013" name="PLoS Genet.">
        <title>Comparative genome structure, secondary metabolite, and effector coding capacity across Cochliobolus pathogens.</title>
        <authorList>
            <person name="Condon B.J."/>
            <person name="Leng Y."/>
            <person name="Wu D."/>
            <person name="Bushley K.E."/>
            <person name="Ohm R.A."/>
            <person name="Otillar R."/>
            <person name="Martin J."/>
            <person name="Schackwitz W."/>
            <person name="Grimwood J."/>
            <person name="MohdZainudin N."/>
            <person name="Xue C."/>
            <person name="Wang R."/>
            <person name="Manning V.A."/>
            <person name="Dhillon B."/>
            <person name="Tu Z.J."/>
            <person name="Steffenson B.J."/>
            <person name="Salamov A."/>
            <person name="Sun H."/>
            <person name="Lowry S."/>
            <person name="LaButti K."/>
            <person name="Han J."/>
            <person name="Copeland A."/>
            <person name="Lindquist E."/>
            <person name="Barry K."/>
            <person name="Schmutz J."/>
            <person name="Baker S.E."/>
            <person name="Ciuffetti L.M."/>
            <person name="Grigoriev I.V."/>
            <person name="Zhong S."/>
            <person name="Turgeon B.G."/>
        </authorList>
    </citation>
    <scope>NUCLEOTIDE SEQUENCE [LARGE SCALE GENOMIC DNA]</scope>
    <source>
        <strain evidence="10">28A</strain>
    </source>
</reference>
<dbReference type="InterPro" id="IPR036864">
    <property type="entry name" value="Zn2-C6_fun-type_DNA-bd_sf"/>
</dbReference>
<feature type="compositionally biased region" description="Polar residues" evidence="7">
    <location>
        <begin position="564"/>
        <end position="582"/>
    </location>
</feature>
<feature type="domain" description="Zn(2)-C6 fungal-type" evidence="8">
    <location>
        <begin position="192"/>
        <end position="221"/>
    </location>
</feature>
<dbReference type="GO" id="GO:0008270">
    <property type="term" value="F:zinc ion binding"/>
    <property type="evidence" value="ECO:0007669"/>
    <property type="project" value="InterPro"/>
</dbReference>
<keyword evidence="6" id="KW-0539">Nucleus</keyword>
<feature type="compositionally biased region" description="Basic and acidic residues" evidence="7">
    <location>
        <begin position="622"/>
        <end position="662"/>
    </location>
</feature>
<feature type="compositionally biased region" description="Basic residues" evidence="7">
    <location>
        <begin position="30"/>
        <end position="40"/>
    </location>
</feature>
<name>R0K0M7_EXST2</name>
<feature type="compositionally biased region" description="Basic and acidic residues" evidence="7">
    <location>
        <begin position="583"/>
        <end position="596"/>
    </location>
</feature>
<feature type="compositionally biased region" description="Polar residues" evidence="7">
    <location>
        <begin position="472"/>
        <end position="492"/>
    </location>
</feature>
<reference evidence="9 10" key="1">
    <citation type="journal article" date="2012" name="PLoS Pathog.">
        <title>Diverse lifestyles and strategies of plant pathogenesis encoded in the genomes of eighteen Dothideomycetes fungi.</title>
        <authorList>
            <person name="Ohm R.A."/>
            <person name="Feau N."/>
            <person name="Henrissat B."/>
            <person name="Schoch C.L."/>
            <person name="Horwitz B.A."/>
            <person name="Barry K.W."/>
            <person name="Condon B.J."/>
            <person name="Copeland A.C."/>
            <person name="Dhillon B."/>
            <person name="Glaser F."/>
            <person name="Hesse C.N."/>
            <person name="Kosti I."/>
            <person name="LaButti K."/>
            <person name="Lindquist E.A."/>
            <person name="Lucas S."/>
            <person name="Salamov A.A."/>
            <person name="Bradshaw R.E."/>
            <person name="Ciuffetti L."/>
            <person name="Hamelin R.C."/>
            <person name="Kema G.H.J."/>
            <person name="Lawrence C."/>
            <person name="Scott J.A."/>
            <person name="Spatafora J.W."/>
            <person name="Turgeon B.G."/>
            <person name="de Wit P.J.G.M."/>
            <person name="Zhong S."/>
            <person name="Goodwin S.B."/>
            <person name="Grigoriev I.V."/>
        </authorList>
    </citation>
    <scope>NUCLEOTIDE SEQUENCE [LARGE SCALE GENOMIC DNA]</scope>
    <source>
        <strain evidence="10">28A</strain>
    </source>
</reference>
<dbReference type="Pfam" id="PF00172">
    <property type="entry name" value="Zn_clus"/>
    <property type="match status" value="1"/>
</dbReference>
<dbReference type="PROSITE" id="PS00463">
    <property type="entry name" value="ZN2_CY6_FUNGAL_1"/>
    <property type="match status" value="1"/>
</dbReference>
<sequence>MQSLVLPGPTSLLSTPFGRPAEAEDGLARIRAKFSPHRSAHQGYPSPPMSEPQSPARRPAQSVESARISYSQPLGSSQRQDSFVQPPAPPSLYDPRASSAPHVLPPQRPLYPGESQPRGQALSYQTGPPPQHQPYGQIVPQNYGYGYQNANLPPYAGVQHQGPMVQQGAMIAPPPARPTKPARRTKAHVASACVNCKKAHLSCDVQRPCGRCVASGKQDTCKDVQHKKRGRPRLRDDRKFLRTDEGRPPSQLLGAPPSEAPLHQSTYPGSLLSRGPEPQHVLGGAVHQRDLPSANPQMAPSTNRDAVAGTLPQSYSPATSLSYHKLPVAYLSLDLMIQKTNQAFADLVAFLGDARGKHLGDLLEIRQNDSLQRLRNELRDERDEREPAYMAPITPVGQDPMRSVMDAVSDQDIDHVTHGFTNRTMYLSFRIPGAEQYQSLQVQIRLAKTSLYFVTLVVTSPPRAMGTNLLTQQLAPPTPSNASRTASISANPPVSHYTPHQARRPSSNSSAPNSPYYNFAAVRTSLPAISPNSYSSSPSYGYSPTAGAETGYFPTYQPPPQPTSNAYPSPYASNARPSTSKSESLRELTRPARLEGLHLPPIRTGPPPLGSPLHMEAGSGAQERERERVRPRDSSSSGPERRGPESPDAGKRRRLNIREMLE</sequence>
<evidence type="ECO:0000256" key="5">
    <source>
        <dbReference type="ARBA" id="ARBA00023163"/>
    </source>
</evidence>
<feature type="compositionally biased region" description="Basic and acidic residues" evidence="7">
    <location>
        <begin position="233"/>
        <end position="247"/>
    </location>
</feature>
<dbReference type="InterPro" id="IPR001138">
    <property type="entry name" value="Zn2Cys6_DnaBD"/>
</dbReference>